<dbReference type="InterPro" id="IPR050259">
    <property type="entry name" value="SDR"/>
</dbReference>
<evidence type="ECO:0000256" key="1">
    <source>
        <dbReference type="ARBA" id="ARBA00006484"/>
    </source>
</evidence>
<reference evidence="3" key="1">
    <citation type="journal article" date="2005" name="Environ. Microbiol.">
        <title>Genetic and functional properties of uncultivated thermophilic crenarchaeotes from a subsurface gold mine as revealed by analysis of genome fragments.</title>
        <authorList>
            <person name="Nunoura T."/>
            <person name="Hirayama H."/>
            <person name="Takami H."/>
            <person name="Oida H."/>
            <person name="Nishi S."/>
            <person name="Shimamura S."/>
            <person name="Suzuki Y."/>
            <person name="Inagaki F."/>
            <person name="Takai K."/>
            <person name="Nealson K.H."/>
            <person name="Horikoshi K."/>
        </authorList>
    </citation>
    <scope>NUCLEOTIDE SEQUENCE</scope>
</reference>
<dbReference type="InterPro" id="IPR002347">
    <property type="entry name" value="SDR_fam"/>
</dbReference>
<comment type="similarity">
    <text evidence="1">Belongs to the short-chain dehydrogenases/reductases (SDR) family.</text>
</comment>
<reference evidence="3" key="2">
    <citation type="journal article" date="2012" name="PLoS ONE">
        <title>A Deeply Branching Thermophilic Bacterium with an Ancient Acetyl-CoA Pathway Dominates a Subsurface Ecosystem.</title>
        <authorList>
            <person name="Takami H."/>
            <person name="Noguchi H."/>
            <person name="Takaki Y."/>
            <person name="Uchiyama I."/>
            <person name="Toyoda A."/>
            <person name="Nishi S."/>
            <person name="Chee G.-J."/>
            <person name="Arai W."/>
            <person name="Nunoura T."/>
            <person name="Itoh T."/>
            <person name="Hattori M."/>
            <person name="Takai K."/>
        </authorList>
    </citation>
    <scope>NUCLEOTIDE SEQUENCE</scope>
</reference>
<dbReference type="EMBL" id="AP011779">
    <property type="protein sequence ID" value="BAL57577.1"/>
    <property type="molecule type" value="Genomic_DNA"/>
</dbReference>
<dbReference type="AlphaFoldDB" id="H5SN41"/>
<dbReference type="Gene3D" id="3.40.50.720">
    <property type="entry name" value="NAD(P)-binding Rossmann-like Domain"/>
    <property type="match status" value="1"/>
</dbReference>
<protein>
    <submittedName>
        <fullName evidence="3">Short-chain dehydrogenase/reductase</fullName>
    </submittedName>
</protein>
<dbReference type="PANTHER" id="PTHR42879">
    <property type="entry name" value="3-OXOACYL-(ACYL-CARRIER-PROTEIN) REDUCTASE"/>
    <property type="match status" value="1"/>
</dbReference>
<dbReference type="CDD" id="cd05344">
    <property type="entry name" value="BKR_like_SDR_like"/>
    <property type="match status" value="1"/>
</dbReference>
<dbReference type="PRINTS" id="PR00081">
    <property type="entry name" value="GDHRDH"/>
</dbReference>
<dbReference type="PRINTS" id="PR00080">
    <property type="entry name" value="SDRFAMILY"/>
</dbReference>
<name>H5SN41_9CHLR</name>
<dbReference type="SUPFAM" id="SSF51735">
    <property type="entry name" value="NAD(P)-binding Rossmann-fold domains"/>
    <property type="match status" value="1"/>
</dbReference>
<evidence type="ECO:0000313" key="3">
    <source>
        <dbReference type="EMBL" id="BAL57577.1"/>
    </source>
</evidence>
<dbReference type="InterPro" id="IPR036291">
    <property type="entry name" value="NAD(P)-bd_dom_sf"/>
</dbReference>
<dbReference type="GO" id="GO:0016491">
    <property type="term" value="F:oxidoreductase activity"/>
    <property type="evidence" value="ECO:0007669"/>
    <property type="project" value="UniProtKB-KW"/>
</dbReference>
<proteinExistence type="inferred from homology"/>
<evidence type="ECO:0000256" key="2">
    <source>
        <dbReference type="ARBA" id="ARBA00023002"/>
    </source>
</evidence>
<dbReference type="PANTHER" id="PTHR42879:SF6">
    <property type="entry name" value="NADPH-DEPENDENT REDUCTASE BACG"/>
    <property type="match status" value="1"/>
</dbReference>
<dbReference type="FunFam" id="3.40.50.720:FF:000084">
    <property type="entry name" value="Short-chain dehydrogenase reductase"/>
    <property type="match status" value="1"/>
</dbReference>
<dbReference type="Pfam" id="PF13561">
    <property type="entry name" value="adh_short_C2"/>
    <property type="match status" value="1"/>
</dbReference>
<sequence length="263" mass="28244">MELGLKGRVGLVAAASRGIGRACAFGLAREGVNLTICARGQADLEATAAAIRTETGVDVLAVPTDLTDPAQIKTLVQQHIDHFGRIDILITNNGGPPLSTFTTTTEAMWQMALELNLWSTIRLCAEVVPYMQQQRDGRIVNIVSKAVKEPMDGFILSNVARTGVIGLAKSMANELARDGIRVNNVCPGTTRTDRVEKLSRLLAEQKQLSPEAIIADWERPIPLGRLGRPEEIANVVVFLASDAASFVTGTSILVDGGEVRSLF</sequence>
<organism evidence="3">
    <name type="scientific">uncultured Chloroflexota bacterium</name>
    <dbReference type="NCBI Taxonomy" id="166587"/>
    <lineage>
        <taxon>Bacteria</taxon>
        <taxon>Bacillati</taxon>
        <taxon>Chloroflexota</taxon>
        <taxon>environmental samples</taxon>
    </lineage>
</organism>
<accession>H5SN41</accession>
<keyword evidence="2" id="KW-0560">Oxidoreductase</keyword>
<gene>
    <name evidence="3" type="ORF">HGMM_F51E07C22</name>
</gene>